<dbReference type="RefSeq" id="WP_084374342.1">
    <property type="nucleotide sequence ID" value="NZ_FWYF01000004.1"/>
</dbReference>
<feature type="signal peptide" evidence="2">
    <location>
        <begin position="1"/>
        <end position="18"/>
    </location>
</feature>
<organism evidence="3 4">
    <name type="scientific">Reichenbachiella faecimaris</name>
    <dbReference type="NCBI Taxonomy" id="692418"/>
    <lineage>
        <taxon>Bacteria</taxon>
        <taxon>Pseudomonadati</taxon>
        <taxon>Bacteroidota</taxon>
        <taxon>Cytophagia</taxon>
        <taxon>Cytophagales</taxon>
        <taxon>Reichenbachiellaceae</taxon>
        <taxon>Reichenbachiella</taxon>
    </lineage>
</organism>
<evidence type="ECO:0000313" key="4">
    <source>
        <dbReference type="Proteomes" id="UP000192472"/>
    </source>
</evidence>
<feature type="compositionally biased region" description="Acidic residues" evidence="1">
    <location>
        <begin position="621"/>
        <end position="636"/>
    </location>
</feature>
<evidence type="ECO:0000313" key="3">
    <source>
        <dbReference type="EMBL" id="SMD38283.1"/>
    </source>
</evidence>
<dbReference type="NCBIfam" id="TIGR04183">
    <property type="entry name" value="Por_Secre_tail"/>
    <property type="match status" value="1"/>
</dbReference>
<accession>A0A1W2GNQ0</accession>
<evidence type="ECO:0000256" key="2">
    <source>
        <dbReference type="SAM" id="SignalP"/>
    </source>
</evidence>
<protein>
    <submittedName>
        <fullName evidence="3">Por secretion system C-terminal sorting domain-containing protein</fullName>
    </submittedName>
</protein>
<gene>
    <name evidence="3" type="ORF">SAMN04488029_3724</name>
</gene>
<reference evidence="3 4" key="1">
    <citation type="submission" date="2017-04" db="EMBL/GenBank/DDBJ databases">
        <authorList>
            <person name="Afonso C.L."/>
            <person name="Miller P.J."/>
            <person name="Scott M.A."/>
            <person name="Spackman E."/>
            <person name="Goraichik I."/>
            <person name="Dimitrov K.M."/>
            <person name="Suarez D.L."/>
            <person name="Swayne D.E."/>
        </authorList>
    </citation>
    <scope>NUCLEOTIDE SEQUENCE [LARGE SCALE GENOMIC DNA]</scope>
    <source>
        <strain evidence="3 4">DSM 26133</strain>
    </source>
</reference>
<feature type="chain" id="PRO_5012800217" evidence="2">
    <location>
        <begin position="19"/>
        <end position="720"/>
    </location>
</feature>
<proteinExistence type="predicted"/>
<dbReference type="Proteomes" id="UP000192472">
    <property type="component" value="Unassembled WGS sequence"/>
</dbReference>
<evidence type="ECO:0000256" key="1">
    <source>
        <dbReference type="SAM" id="MobiDB-lite"/>
    </source>
</evidence>
<dbReference type="InterPro" id="IPR026444">
    <property type="entry name" value="Secre_tail"/>
</dbReference>
<dbReference type="OrthoDB" id="2985529at2"/>
<name>A0A1W2GNQ0_REIFA</name>
<sequence>MKKLLLLILIVLTYGGRAQTFEPHGPKTFVEILDQTFDVSWTPSGISAIENLKHVIILDADTQTDALMLDDVSTTSLSFKSKDHLSSSTATYSSLLHGMFQLVDINSNTEDELAGQYRIHPLLNSYAALNADGTDAVITDAGSYYVDATGGYLVFELGGSATSTTIKAVAQYEYNTTSGEFEANSGWTDQWLIVSGENVQFTSTEGNASAFYLANAHDLIDFSLEPGSAFNPSSIEWQDNAFAAYPDEVWDYDESALFGEQFLSEVDEAYQTQFGNTDAANTAASEALDEIETTLDEDGATLRYDKSVYLTFRDNLLARTFGANDIYNGKIGESTVEYVYFTNAADGDGVRHPFMVIASHNASDGPNFLIDVARPPGDGEGGGYDEQSITRNAILEVKLVKIPLKDYGLIEELTDNDLTPYGSLASDLNIDASEYDVYNYSGTSSNGVAIDGVVIYPSYNNNLRVAAADAEITSTGIHVGRGMGLHYHADGHGYNGNGINLYNESDYVDQDHPPLIGFSYDGIALFGKYEDGYSDMEGFGDELDDFGGHDHSSFGYHYHAFGGDITYEDQDGNTVGPFTQHHLLVGAWKGDINDIPGFNEGSTAQLKEDDIGRFAGASYDDSGDPDDPDNPDDPEEPVLGFEGEPLDQLKIYPNPSAGTFTVEAPHVDRLVLLNLNGEMLQSRLVTNGKVKFQLKASYKGILILKGEGTDRSFVQKIILK</sequence>
<feature type="region of interest" description="Disordered" evidence="1">
    <location>
        <begin position="614"/>
        <end position="636"/>
    </location>
</feature>
<keyword evidence="2" id="KW-0732">Signal</keyword>
<dbReference type="EMBL" id="FWYF01000004">
    <property type="protein sequence ID" value="SMD38283.1"/>
    <property type="molecule type" value="Genomic_DNA"/>
</dbReference>
<keyword evidence="4" id="KW-1185">Reference proteome</keyword>
<dbReference type="AlphaFoldDB" id="A0A1W2GNQ0"/>